<comment type="caution">
    <text evidence="2">The sequence shown here is derived from an EMBL/GenBank/DDBJ whole genome shotgun (WGS) entry which is preliminary data.</text>
</comment>
<proteinExistence type="predicted"/>
<organism evidence="2 3">
    <name type="scientific">Holothuria leucospilota</name>
    <name type="common">Black long sea cucumber</name>
    <name type="synonym">Mertensiothuria leucospilota</name>
    <dbReference type="NCBI Taxonomy" id="206669"/>
    <lineage>
        <taxon>Eukaryota</taxon>
        <taxon>Metazoa</taxon>
        <taxon>Echinodermata</taxon>
        <taxon>Eleutherozoa</taxon>
        <taxon>Echinozoa</taxon>
        <taxon>Holothuroidea</taxon>
        <taxon>Aspidochirotacea</taxon>
        <taxon>Aspidochirotida</taxon>
        <taxon>Holothuriidae</taxon>
        <taxon>Holothuria</taxon>
    </lineage>
</organism>
<accession>A0A9Q0YIH2</accession>
<dbReference type="CDD" id="cd01670">
    <property type="entry name" value="Death"/>
    <property type="match status" value="1"/>
</dbReference>
<dbReference type="InterPro" id="IPR000488">
    <property type="entry name" value="Death_dom"/>
</dbReference>
<feature type="domain" description="Death" evidence="1">
    <location>
        <begin position="130"/>
        <end position="214"/>
    </location>
</feature>
<dbReference type="EMBL" id="JAIZAY010000033">
    <property type="protein sequence ID" value="KAJ8019336.1"/>
    <property type="molecule type" value="Genomic_DNA"/>
</dbReference>
<dbReference type="SMART" id="SM00005">
    <property type="entry name" value="DEATH"/>
    <property type="match status" value="1"/>
</dbReference>
<dbReference type="GO" id="GO:0007165">
    <property type="term" value="P:signal transduction"/>
    <property type="evidence" value="ECO:0007669"/>
    <property type="project" value="InterPro"/>
</dbReference>
<dbReference type="AlphaFoldDB" id="A0A9Q0YIH2"/>
<evidence type="ECO:0000313" key="2">
    <source>
        <dbReference type="EMBL" id="KAJ8019336.1"/>
    </source>
</evidence>
<dbReference type="OrthoDB" id="10031931at2759"/>
<dbReference type="Pfam" id="PF00531">
    <property type="entry name" value="Death"/>
    <property type="match status" value="1"/>
</dbReference>
<dbReference type="InterPro" id="IPR011029">
    <property type="entry name" value="DEATH-like_dom_sf"/>
</dbReference>
<dbReference type="Proteomes" id="UP001152320">
    <property type="component" value="Unassembled WGS sequence"/>
</dbReference>
<evidence type="ECO:0000259" key="1">
    <source>
        <dbReference type="PROSITE" id="PS50017"/>
    </source>
</evidence>
<keyword evidence="3" id="KW-1185">Reference proteome</keyword>
<evidence type="ECO:0000313" key="3">
    <source>
        <dbReference type="Proteomes" id="UP001152320"/>
    </source>
</evidence>
<dbReference type="Gene3D" id="1.10.533.10">
    <property type="entry name" value="Death Domain, Fas"/>
    <property type="match status" value="1"/>
</dbReference>
<protein>
    <recommendedName>
        <fullName evidence="1">Death domain-containing protein</fullName>
    </recommendedName>
</protein>
<reference evidence="2" key="1">
    <citation type="submission" date="2021-10" db="EMBL/GenBank/DDBJ databases">
        <title>Tropical sea cucumber genome reveals ecological adaptation and Cuvierian tubules defense mechanism.</title>
        <authorList>
            <person name="Chen T."/>
        </authorList>
    </citation>
    <scope>NUCLEOTIDE SEQUENCE</scope>
    <source>
        <strain evidence="2">Nanhai2018</strain>
        <tissue evidence="2">Muscle</tissue>
    </source>
</reference>
<dbReference type="SUPFAM" id="SSF47986">
    <property type="entry name" value="DEATH domain"/>
    <property type="match status" value="1"/>
</dbReference>
<gene>
    <name evidence="2" type="ORF">HOLleu_42122</name>
</gene>
<sequence>MDTKWLLRLNPNFHFDSKRTLFCMAKEKYPLQVSLDSVLPQHWACWVPKEKPQEIPFNIIASSIEHSHLYVLQKRKDQLGSVICHFSAWQKGDPMPLSVRLYPQERQGRGGQAIGHTYQENEKKLKADSENLIVKLLSRKLRGEWKHVCRSLGVDESKLYSEEADNKGNIKETIYQCLISWKQDKGDKATFESLRAALEENGRSDLAKDIEKHEELF</sequence>
<name>A0A9Q0YIH2_HOLLE</name>
<dbReference type="PROSITE" id="PS50017">
    <property type="entry name" value="DEATH_DOMAIN"/>
    <property type="match status" value="1"/>
</dbReference>